<dbReference type="PATRIC" id="fig|84531.7.peg.1639"/>
<dbReference type="PANTHER" id="PTHR11803:SF44">
    <property type="entry name" value="RUTC FAMILY PROTEIN YJGH"/>
    <property type="match status" value="1"/>
</dbReference>
<sequence length="128" mass="14314">MPVISHNPPELFPPYRGYSHATEVRGDARLLVISGLNGYLADGVTLPASFEEQGELIWRHMGVLLRAAGMDYRHLISLRTYLADPADDEANVQLRLKYLDGHRPSSTVVCCRLLDPRWKLEVEAMAAA</sequence>
<dbReference type="Gene3D" id="3.30.1330.40">
    <property type="entry name" value="RutC-like"/>
    <property type="match status" value="1"/>
</dbReference>
<dbReference type="Pfam" id="PF01042">
    <property type="entry name" value="Ribonuc_L-PSP"/>
    <property type="match status" value="1"/>
</dbReference>
<dbReference type="SUPFAM" id="SSF55298">
    <property type="entry name" value="YjgF-like"/>
    <property type="match status" value="1"/>
</dbReference>
<dbReference type="InterPro" id="IPR035959">
    <property type="entry name" value="RutC-like_sf"/>
</dbReference>
<keyword evidence="2" id="KW-1185">Reference proteome</keyword>
<dbReference type="KEGG" id="laq:GLA29479_1665"/>
<dbReference type="PANTHER" id="PTHR11803">
    <property type="entry name" value="2-IMINOBUTANOATE/2-IMINOPROPANOATE DEAMINASE RIDA"/>
    <property type="match status" value="1"/>
</dbReference>
<dbReference type="AlphaFoldDB" id="A0A0S2DV40"/>
<evidence type="ECO:0000313" key="2">
    <source>
        <dbReference type="Proteomes" id="UP000060787"/>
    </source>
</evidence>
<organism evidence="1 2">
    <name type="scientific">Lysobacter antibioticus</name>
    <dbReference type="NCBI Taxonomy" id="84531"/>
    <lineage>
        <taxon>Bacteria</taxon>
        <taxon>Pseudomonadati</taxon>
        <taxon>Pseudomonadota</taxon>
        <taxon>Gammaproteobacteria</taxon>
        <taxon>Lysobacterales</taxon>
        <taxon>Lysobacteraceae</taxon>
        <taxon>Lysobacter</taxon>
    </lineage>
</organism>
<dbReference type="STRING" id="84531.LA76x_2170"/>
<evidence type="ECO:0000313" key="1">
    <source>
        <dbReference type="EMBL" id="ALN80309.1"/>
    </source>
</evidence>
<dbReference type="CDD" id="cd00448">
    <property type="entry name" value="YjgF_YER057c_UK114_family"/>
    <property type="match status" value="1"/>
</dbReference>
<dbReference type="GO" id="GO:0019239">
    <property type="term" value="F:deaminase activity"/>
    <property type="evidence" value="ECO:0007669"/>
    <property type="project" value="TreeGrafter"/>
</dbReference>
<dbReference type="GO" id="GO:0005829">
    <property type="term" value="C:cytosol"/>
    <property type="evidence" value="ECO:0007669"/>
    <property type="project" value="TreeGrafter"/>
</dbReference>
<dbReference type="eggNOG" id="COG0251">
    <property type="taxonomic scope" value="Bacteria"/>
</dbReference>
<name>A0A0S2DV40_LYSAN</name>
<dbReference type="InterPro" id="IPR006175">
    <property type="entry name" value="YjgF/YER057c/UK114"/>
</dbReference>
<reference evidence="1 2" key="1">
    <citation type="journal article" date="2015" name="BMC Genomics">
        <title>Comparative genomics and metabolic profiling of the genus Lysobacter.</title>
        <authorList>
            <person name="de Bruijn I."/>
            <person name="Cheng X."/>
            <person name="de Jager V."/>
            <person name="Exposito R.G."/>
            <person name="Watrous J."/>
            <person name="Patel N."/>
            <person name="Postma J."/>
            <person name="Dorrestein P.C."/>
            <person name="Kobayashi D."/>
            <person name="Raaijmakers J.M."/>
        </authorList>
    </citation>
    <scope>NUCLEOTIDE SEQUENCE [LARGE SCALE GENOMIC DNA]</scope>
    <source>
        <strain evidence="1 2">76</strain>
    </source>
</reference>
<accession>A0A0S2DV40</accession>
<gene>
    <name evidence="1" type="ORF">LA76x_2170</name>
</gene>
<dbReference type="EMBL" id="CP011129">
    <property type="protein sequence ID" value="ALN80309.1"/>
    <property type="molecule type" value="Genomic_DNA"/>
</dbReference>
<dbReference type="OrthoDB" id="9803101at2"/>
<dbReference type="Proteomes" id="UP000060787">
    <property type="component" value="Chromosome"/>
</dbReference>
<proteinExistence type="predicted"/>
<dbReference type="RefSeq" id="WP_057917659.1">
    <property type="nucleotide sequence ID" value="NZ_CP011129.1"/>
</dbReference>
<protein>
    <submittedName>
        <fullName evidence="1">Endoribonuclease L-PSP family protein</fullName>
    </submittedName>
</protein>
<dbReference type="KEGG" id="lab:LA76x_2170"/>